<evidence type="ECO:0000256" key="4">
    <source>
        <dbReference type="ARBA" id="ARBA00011990"/>
    </source>
</evidence>
<gene>
    <name evidence="9" type="ORF">US90_C0009G0024</name>
</gene>
<dbReference type="Proteomes" id="UP000034406">
    <property type="component" value="Unassembled WGS sequence"/>
</dbReference>
<evidence type="ECO:0000259" key="8">
    <source>
        <dbReference type="Pfam" id="PF16363"/>
    </source>
</evidence>
<evidence type="ECO:0000313" key="9">
    <source>
        <dbReference type="EMBL" id="KKQ70087.1"/>
    </source>
</evidence>
<evidence type="ECO:0000256" key="3">
    <source>
        <dbReference type="ARBA" id="ARBA00008178"/>
    </source>
</evidence>
<dbReference type="AlphaFoldDB" id="A0A0G0JTX7"/>
<dbReference type="Gene3D" id="3.40.50.720">
    <property type="entry name" value="NAD(P)-binding Rossmann-like Domain"/>
    <property type="match status" value="1"/>
</dbReference>
<evidence type="ECO:0000256" key="1">
    <source>
        <dbReference type="ARBA" id="ARBA00001539"/>
    </source>
</evidence>
<dbReference type="InterPro" id="IPR036291">
    <property type="entry name" value="NAD(P)-bd_dom_sf"/>
</dbReference>
<dbReference type="Pfam" id="PF16363">
    <property type="entry name" value="GDP_Man_Dehyd"/>
    <property type="match status" value="1"/>
</dbReference>
<dbReference type="PATRIC" id="fig|1618490.4.peg.453"/>
<reference evidence="9 10" key="1">
    <citation type="journal article" date="2015" name="Nature">
        <title>rRNA introns, odd ribosomes, and small enigmatic genomes across a large radiation of phyla.</title>
        <authorList>
            <person name="Brown C.T."/>
            <person name="Hug L.A."/>
            <person name="Thomas B.C."/>
            <person name="Sharon I."/>
            <person name="Castelle C.J."/>
            <person name="Singh A."/>
            <person name="Wilkins M.J."/>
            <person name="Williams K.H."/>
            <person name="Banfield J.F."/>
        </authorList>
    </citation>
    <scope>NUCLEOTIDE SEQUENCE [LARGE SCALE GENOMIC DNA]</scope>
</reference>
<keyword evidence="6 7" id="KW-0456">Lyase</keyword>
<comment type="cofactor">
    <cofactor evidence="2 7">
        <name>NAD(+)</name>
        <dbReference type="ChEBI" id="CHEBI:57540"/>
    </cofactor>
</comment>
<dbReference type="SUPFAM" id="SSF51735">
    <property type="entry name" value="NAD(P)-binding Rossmann-fold domains"/>
    <property type="match status" value="1"/>
</dbReference>
<evidence type="ECO:0000256" key="5">
    <source>
        <dbReference type="ARBA" id="ARBA00023027"/>
    </source>
</evidence>
<evidence type="ECO:0000313" key="10">
    <source>
        <dbReference type="Proteomes" id="UP000034406"/>
    </source>
</evidence>
<dbReference type="InterPro" id="IPR005888">
    <property type="entry name" value="dTDP_Gluc_deHydtase"/>
</dbReference>
<evidence type="ECO:0000256" key="2">
    <source>
        <dbReference type="ARBA" id="ARBA00001911"/>
    </source>
</evidence>
<sequence length="337" mass="38482">MKILVTGGLGFIGTNFIRFWRKKYPQSTIINLDKITYAANPENLNDFSQGSKYQFIKEDIVNPDFTNRLPSLIDLIVHFAAESHVDRSINDPSLFVKTNVLGTYNLLNFAKNNGNIRFHHISTDEVFGSLPLNSSNQFSESTPYDPSSPYSASKAASDHLVRSFGKTFGLPTTITNCSNNYGPYQHPEKFIPRLITNLLENQKIPVYGQGLNFRDWLYVDDHCSAISAVINRGKIGDTYCIGGLYQSTKNIDLVKKIINLMGKDMSQIEYVADRPAHDNYSVDWSKIKNDLGWQPQETLDTGLKKTIEWYQTHQKWWQDSKKEAEKFYKNLAKQSKI</sequence>
<dbReference type="InterPro" id="IPR016040">
    <property type="entry name" value="NAD(P)-bd_dom"/>
</dbReference>
<dbReference type="PANTHER" id="PTHR43000">
    <property type="entry name" value="DTDP-D-GLUCOSE 4,6-DEHYDRATASE-RELATED"/>
    <property type="match status" value="1"/>
</dbReference>
<dbReference type="STRING" id="1618490.US90_C0009G0024"/>
<protein>
    <recommendedName>
        <fullName evidence="4 7">dTDP-glucose 4,6-dehydratase</fullName>
        <ecNumber evidence="4 7">4.2.1.46</ecNumber>
    </recommendedName>
</protein>
<dbReference type="GO" id="GO:0008460">
    <property type="term" value="F:dTDP-glucose 4,6-dehydratase activity"/>
    <property type="evidence" value="ECO:0007669"/>
    <property type="project" value="UniProtKB-EC"/>
</dbReference>
<keyword evidence="5" id="KW-0520">NAD</keyword>
<evidence type="ECO:0000256" key="6">
    <source>
        <dbReference type="ARBA" id="ARBA00023239"/>
    </source>
</evidence>
<organism evidence="9 10">
    <name type="scientific">Candidatus Shapirobacteria bacterium GW2011_GWE2_38_30</name>
    <dbReference type="NCBI Taxonomy" id="1618490"/>
    <lineage>
        <taxon>Bacteria</taxon>
        <taxon>Candidatus Shapironibacteriota</taxon>
    </lineage>
</organism>
<accession>A0A0G0JTX7</accession>
<comment type="catalytic activity">
    <reaction evidence="1 7">
        <text>dTDP-alpha-D-glucose = dTDP-4-dehydro-6-deoxy-alpha-D-glucose + H2O</text>
        <dbReference type="Rhea" id="RHEA:17221"/>
        <dbReference type="ChEBI" id="CHEBI:15377"/>
        <dbReference type="ChEBI" id="CHEBI:57477"/>
        <dbReference type="ChEBI" id="CHEBI:57649"/>
        <dbReference type="EC" id="4.2.1.46"/>
    </reaction>
</comment>
<name>A0A0G0JTX7_9BACT</name>
<comment type="similarity">
    <text evidence="3 7">Belongs to the NAD(P)-dependent epimerase/dehydratase family. dTDP-glucose dehydratase subfamily.</text>
</comment>
<dbReference type="EMBL" id="LBUT01000009">
    <property type="protein sequence ID" value="KKQ70087.1"/>
    <property type="molecule type" value="Genomic_DNA"/>
</dbReference>
<dbReference type="Gene3D" id="3.90.25.10">
    <property type="entry name" value="UDP-galactose 4-epimerase, domain 1"/>
    <property type="match status" value="1"/>
</dbReference>
<dbReference type="CDD" id="cd05246">
    <property type="entry name" value="dTDP_GD_SDR_e"/>
    <property type="match status" value="1"/>
</dbReference>
<proteinExistence type="inferred from homology"/>
<evidence type="ECO:0000256" key="7">
    <source>
        <dbReference type="RuleBase" id="RU004473"/>
    </source>
</evidence>
<dbReference type="EC" id="4.2.1.46" evidence="4 7"/>
<feature type="domain" description="NAD(P)-binding" evidence="8">
    <location>
        <begin position="4"/>
        <end position="306"/>
    </location>
</feature>
<dbReference type="GO" id="GO:0009225">
    <property type="term" value="P:nucleotide-sugar metabolic process"/>
    <property type="evidence" value="ECO:0007669"/>
    <property type="project" value="InterPro"/>
</dbReference>
<comment type="caution">
    <text evidence="9">The sequence shown here is derived from an EMBL/GenBank/DDBJ whole genome shotgun (WGS) entry which is preliminary data.</text>
</comment>
<dbReference type="NCBIfam" id="TIGR01181">
    <property type="entry name" value="dTDP_gluc_dehyt"/>
    <property type="match status" value="1"/>
</dbReference>